<feature type="domain" description="Phosphodiester glycosidase" evidence="1">
    <location>
        <begin position="125"/>
        <end position="272"/>
    </location>
</feature>
<evidence type="ECO:0000313" key="3">
    <source>
        <dbReference type="Proteomes" id="UP001154265"/>
    </source>
</evidence>
<dbReference type="PANTHER" id="PTHR40446:SF2">
    <property type="entry name" value="N-ACETYLGLUCOSAMINE-1-PHOSPHODIESTER ALPHA-N-ACETYLGLUCOSAMINIDASE"/>
    <property type="match status" value="1"/>
</dbReference>
<gene>
    <name evidence="2" type="ORF">L3556_02185</name>
</gene>
<dbReference type="InterPro" id="IPR018711">
    <property type="entry name" value="NAGPA"/>
</dbReference>
<dbReference type="EMBL" id="JAKKUT010000001">
    <property type="protein sequence ID" value="MDG2989749.1"/>
    <property type="molecule type" value="Genomic_DNA"/>
</dbReference>
<keyword evidence="2" id="KW-0326">Glycosidase</keyword>
<protein>
    <submittedName>
        <fullName evidence="2">Phosphodiester glycosidase family protein</fullName>
    </submittedName>
</protein>
<dbReference type="PANTHER" id="PTHR40446">
    <property type="entry name" value="N-ACETYLGLUCOSAMINE-1-PHOSPHODIESTER ALPHA-N-ACETYLGLUCOSAMINIDASE"/>
    <property type="match status" value="1"/>
</dbReference>
<dbReference type="Proteomes" id="UP001154265">
    <property type="component" value="Unassembled WGS sequence"/>
</dbReference>
<evidence type="ECO:0000259" key="1">
    <source>
        <dbReference type="Pfam" id="PF09992"/>
    </source>
</evidence>
<accession>A0ABT6EW63</accession>
<dbReference type="Pfam" id="PF09992">
    <property type="entry name" value="NAGPA"/>
    <property type="match status" value="1"/>
</dbReference>
<sequence>MLATLVATQVVLASQIAPGVHYSQHSIQGTAVYFVAAQMDQVNVVMTSPNSSGTDTYLETTESFARRNNTLAAINTNFYQWIQPGQVNGFNDYQRWIRGTLDIRIPYADLRQTCLTGQGTIPSMVEGAYFVNGQQVRPHRQDFGAIVNFPAQGGMEFYQGELPSAPHHVIAGQRHLILNGQPQHADADNHPKTIVGRRQNEYVFLVADGRGNNGSPGVSFAQLQQFLLDRGVTDATALDGGDSSTLVVHGDVKNYPQDTHCAFARLIPSGIGNFAMTMGRQALGSALSSQRSLRPTGANLGLVPRSPSVSSSLSSNFSLSSTFVAEPIDFPVQATPPKAPNWMRQTWHRTRSRIQAITGWGRSYPS</sequence>
<keyword evidence="2" id="KW-0378">Hydrolase</keyword>
<name>A0ABT6EW63_9SYNE</name>
<organism evidence="2 3">
    <name type="scientific">Candidatus Synechococcus calcipolaris G9</name>
    <dbReference type="NCBI Taxonomy" id="1497997"/>
    <lineage>
        <taxon>Bacteria</taxon>
        <taxon>Bacillati</taxon>
        <taxon>Cyanobacteriota</taxon>
        <taxon>Cyanophyceae</taxon>
        <taxon>Synechococcales</taxon>
        <taxon>Synechococcaceae</taxon>
        <taxon>Synechococcus</taxon>
    </lineage>
</organism>
<comment type="caution">
    <text evidence="2">The sequence shown here is derived from an EMBL/GenBank/DDBJ whole genome shotgun (WGS) entry which is preliminary data.</text>
</comment>
<keyword evidence="3" id="KW-1185">Reference proteome</keyword>
<evidence type="ECO:0000313" key="2">
    <source>
        <dbReference type="EMBL" id="MDG2989749.1"/>
    </source>
</evidence>
<proteinExistence type="predicted"/>
<dbReference type="GO" id="GO:0016798">
    <property type="term" value="F:hydrolase activity, acting on glycosyl bonds"/>
    <property type="evidence" value="ECO:0007669"/>
    <property type="project" value="UniProtKB-KW"/>
</dbReference>
<reference evidence="2" key="2">
    <citation type="submission" date="2022-01" db="EMBL/GenBank/DDBJ databases">
        <authorList>
            <person name="Zivanovic Y."/>
            <person name="Moreira D."/>
            <person name="Lopez-Garcia P."/>
        </authorList>
    </citation>
    <scope>NUCLEOTIDE SEQUENCE</scope>
    <source>
        <strain evidence="2">G9</strain>
    </source>
</reference>
<dbReference type="RefSeq" id="WP_277865664.1">
    <property type="nucleotide sequence ID" value="NZ_JAKKUT010000001.1"/>
</dbReference>
<reference evidence="2" key="1">
    <citation type="journal article" date="2022" name="Genome Biol. Evol.">
        <title>A New Gene Family Diagnostic for Intracellular Biomineralization of Amorphous Ca Carbonates by Cyanobacteria.</title>
        <authorList>
            <person name="Benzerara K."/>
            <person name="Duprat E."/>
            <person name="Bitard-Feildel T."/>
            <person name="Caumes G."/>
            <person name="Cassier-Chauvat C."/>
            <person name="Chauvat F."/>
            <person name="Dezi M."/>
            <person name="Diop S.I."/>
            <person name="Gaschignard G."/>
            <person name="Gorgen S."/>
            <person name="Gugger M."/>
            <person name="Lopez-Garcia P."/>
            <person name="Millet M."/>
            <person name="Skouri-Panet F."/>
            <person name="Moreira D."/>
            <person name="Callebaut I."/>
        </authorList>
    </citation>
    <scope>NUCLEOTIDE SEQUENCE</scope>
    <source>
        <strain evidence="2">G9</strain>
    </source>
</reference>